<dbReference type="Pfam" id="PF05157">
    <property type="entry name" value="MshEN"/>
    <property type="match status" value="1"/>
</dbReference>
<dbReference type="STRING" id="258515.SAMN05192585_10356"/>
<evidence type="ECO:0000313" key="5">
    <source>
        <dbReference type="EMBL" id="SDM67298.1"/>
    </source>
</evidence>
<dbReference type="AlphaFoldDB" id="A0A1G9V564"/>
<dbReference type="RefSeq" id="WP_092637784.1">
    <property type="nucleotide sequence ID" value="NZ_FNID01000003.1"/>
</dbReference>
<dbReference type="InterPro" id="IPR027417">
    <property type="entry name" value="P-loop_NTPase"/>
</dbReference>
<evidence type="ECO:0000256" key="3">
    <source>
        <dbReference type="ARBA" id="ARBA00022840"/>
    </source>
</evidence>
<dbReference type="SUPFAM" id="SSF160246">
    <property type="entry name" value="EspE N-terminal domain-like"/>
    <property type="match status" value="1"/>
</dbReference>
<dbReference type="InterPro" id="IPR037257">
    <property type="entry name" value="T2SS_E_N_sf"/>
</dbReference>
<name>A0A1G9V564_9FIRM</name>
<sequence>MVQQRNLPLGQLLLDAGFITPEQLTSALAEQKKTPGKRLGDVMIELNYITEKNLMQCLQQRLHVDFVDLESTTINPDAVHTIQESTARKYSLIPIARSGNYLTVAMSDPMNFYAIEDVRFESRCEVKAVLSTPSQVRRMIEKFYTQQQARQAASDVNEEFFTQKEIEAMSSEMDERIDSAPIVRLINSIVSNAIQLGASDVHIEATRTHSKIRMRIDGVLTDQMRLNVAAHNTLITRLKIMGGLNIAERRIPQDGRFEMPAEGITADIRLSILPTVTGEKAVIRVLGTQNTSNMTIQQLGFAQKNLELFDHIIKSPHGIILVTGPTGSGKSTTLYAVLRQLNTSEVNIVTVEDPVEYRMEGVNQVQVNPKAGLTFADGLRSILRQDPDIIMIGEIRDSETAQIAIRAAITGHLVLSTLHTNDAVSAITRLVDMGVPAYLVSSSVVGILAQRLVKKICPNCKEAYESSPEEMIMLGIDKPATLYRGKGCPFCSNTGYKGRTAIHEVVVVDKTARAMIAKRASDDEIRDYVATQGTTFLSQNLTQLVLSGVTTTEELIKVTYSV</sequence>
<feature type="domain" description="Bacterial type II secretion system protein E" evidence="4">
    <location>
        <begin position="383"/>
        <end position="397"/>
    </location>
</feature>
<dbReference type="GO" id="GO:0005886">
    <property type="term" value="C:plasma membrane"/>
    <property type="evidence" value="ECO:0007669"/>
    <property type="project" value="TreeGrafter"/>
</dbReference>
<dbReference type="Gene3D" id="3.30.450.90">
    <property type="match status" value="1"/>
</dbReference>
<dbReference type="SMART" id="SM00382">
    <property type="entry name" value="AAA"/>
    <property type="match status" value="1"/>
</dbReference>
<keyword evidence="2" id="KW-0547">Nucleotide-binding</keyword>
<dbReference type="InterPro" id="IPR007831">
    <property type="entry name" value="T2SS_GspE_N"/>
</dbReference>
<evidence type="ECO:0000259" key="4">
    <source>
        <dbReference type="PROSITE" id="PS00662"/>
    </source>
</evidence>
<keyword evidence="3" id="KW-0067">ATP-binding</keyword>
<evidence type="ECO:0000313" key="6">
    <source>
        <dbReference type="Proteomes" id="UP000199182"/>
    </source>
</evidence>
<dbReference type="Proteomes" id="UP000199182">
    <property type="component" value="Unassembled WGS sequence"/>
</dbReference>
<dbReference type="Pfam" id="PF00437">
    <property type="entry name" value="T2SSE"/>
    <property type="match status" value="1"/>
</dbReference>
<comment type="similarity">
    <text evidence="1">Belongs to the GSP E family.</text>
</comment>
<dbReference type="FunFam" id="3.40.50.300:FF:000398">
    <property type="entry name" value="Type IV pilus assembly ATPase PilB"/>
    <property type="match status" value="1"/>
</dbReference>
<dbReference type="SUPFAM" id="SSF52540">
    <property type="entry name" value="P-loop containing nucleoside triphosphate hydrolases"/>
    <property type="match status" value="1"/>
</dbReference>
<dbReference type="OrthoDB" id="9808272at2"/>
<dbReference type="InterPro" id="IPR001482">
    <property type="entry name" value="T2SS/T4SS_dom"/>
</dbReference>
<organism evidence="5 6">
    <name type="scientific">Acetanaerobacterium elongatum</name>
    <dbReference type="NCBI Taxonomy" id="258515"/>
    <lineage>
        <taxon>Bacteria</taxon>
        <taxon>Bacillati</taxon>
        <taxon>Bacillota</taxon>
        <taxon>Clostridia</taxon>
        <taxon>Eubacteriales</taxon>
        <taxon>Oscillospiraceae</taxon>
        <taxon>Acetanaerobacterium</taxon>
    </lineage>
</organism>
<dbReference type="PANTHER" id="PTHR30258:SF1">
    <property type="entry name" value="PROTEIN TRANSPORT PROTEIN HOFB HOMOLOG"/>
    <property type="match status" value="1"/>
</dbReference>
<evidence type="ECO:0000256" key="1">
    <source>
        <dbReference type="ARBA" id="ARBA00006611"/>
    </source>
</evidence>
<dbReference type="EMBL" id="FNID01000003">
    <property type="protein sequence ID" value="SDM67298.1"/>
    <property type="molecule type" value="Genomic_DNA"/>
</dbReference>
<gene>
    <name evidence="5" type="ORF">SAMN05192585_10356</name>
</gene>
<dbReference type="GO" id="GO:0016887">
    <property type="term" value="F:ATP hydrolysis activity"/>
    <property type="evidence" value="ECO:0007669"/>
    <property type="project" value="TreeGrafter"/>
</dbReference>
<dbReference type="CDD" id="cd01129">
    <property type="entry name" value="PulE-GspE-like"/>
    <property type="match status" value="1"/>
</dbReference>
<evidence type="ECO:0000256" key="2">
    <source>
        <dbReference type="ARBA" id="ARBA00022741"/>
    </source>
</evidence>
<dbReference type="GO" id="GO:0005524">
    <property type="term" value="F:ATP binding"/>
    <property type="evidence" value="ECO:0007669"/>
    <property type="project" value="UniProtKB-KW"/>
</dbReference>
<dbReference type="InterPro" id="IPR003593">
    <property type="entry name" value="AAA+_ATPase"/>
</dbReference>
<dbReference type="Gene3D" id="3.30.300.160">
    <property type="entry name" value="Type II secretion system, protein E, N-terminal domain"/>
    <property type="match status" value="1"/>
</dbReference>
<dbReference type="PANTHER" id="PTHR30258">
    <property type="entry name" value="TYPE II SECRETION SYSTEM PROTEIN GSPE-RELATED"/>
    <property type="match status" value="1"/>
</dbReference>
<dbReference type="FunFam" id="3.30.300.160:FF:000002">
    <property type="entry name" value="Type II secretion system protein E"/>
    <property type="match status" value="1"/>
</dbReference>
<accession>A0A1G9V564</accession>
<protein>
    <submittedName>
        <fullName evidence="5">Type IV pilus assembly protein PilB</fullName>
    </submittedName>
</protein>
<dbReference type="PROSITE" id="PS00662">
    <property type="entry name" value="T2SP_E"/>
    <property type="match status" value="1"/>
</dbReference>
<proteinExistence type="inferred from homology"/>
<keyword evidence="6" id="KW-1185">Reference proteome</keyword>
<reference evidence="5 6" key="1">
    <citation type="submission" date="2016-10" db="EMBL/GenBank/DDBJ databases">
        <authorList>
            <person name="de Groot N.N."/>
        </authorList>
    </citation>
    <scope>NUCLEOTIDE SEQUENCE [LARGE SCALE GENOMIC DNA]</scope>
    <source>
        <strain evidence="5 6">CGMCC 1.5012</strain>
    </source>
</reference>
<dbReference type="Gene3D" id="3.40.50.300">
    <property type="entry name" value="P-loop containing nucleotide triphosphate hydrolases"/>
    <property type="match status" value="1"/>
</dbReference>